<comment type="caution">
    <text evidence="4">The sequence shown here is derived from an EMBL/GenBank/DDBJ whole genome shotgun (WGS) entry which is preliminary data.</text>
</comment>
<dbReference type="InterPro" id="IPR011055">
    <property type="entry name" value="Dup_hybrid_motif"/>
</dbReference>
<dbReference type="Pfam" id="PF01832">
    <property type="entry name" value="Glucosaminidase"/>
    <property type="match status" value="1"/>
</dbReference>
<evidence type="ECO:0000259" key="3">
    <source>
        <dbReference type="Pfam" id="PF01832"/>
    </source>
</evidence>
<dbReference type="AlphaFoldDB" id="A0AA45WPL0"/>
<sequence>MFKVMLFKDGIKYSIYAAIGFLVIIGVAIFGSPPPDAMESEAGLVMCQPSGKLISAEELNNKLAKMSPTKDNVFLGKGAAFVSAGQKYGVDPVLVAAIAMHETGFGRSSMVRTKNNPGGIYLNGSFASFPTLEAGIDYMTRNLYKNYIKQGLKTPEQIGPKYAPIGASNDPNGLNRHWVPTITKYVNQLGGLSYQCTLTEVANIGKPSASGFLRPISKQFQKTSGFGPRWGRMHKGLDFGCKKGVTPIIAAKGGIVVASLYGTPGSGFNNYGNAVLIDHGNGVQTLYAHMEVRKVQKGQHVAQGQPVGICGKTGRSTGPHLHFEIRINGGQVNPEKYIPL</sequence>
<keyword evidence="1" id="KW-0812">Transmembrane</keyword>
<feature type="domain" description="Mannosyl-glycoprotein endo-beta-N-acetylglucosamidase-like" evidence="3">
    <location>
        <begin position="80"/>
        <end position="148"/>
    </location>
</feature>
<dbReference type="GO" id="GO:0004040">
    <property type="term" value="F:amidase activity"/>
    <property type="evidence" value="ECO:0007669"/>
    <property type="project" value="InterPro"/>
</dbReference>
<organism evidence="4 5">
    <name type="scientific">Laceyella tengchongensis</name>
    <dbReference type="NCBI Taxonomy" id="574699"/>
    <lineage>
        <taxon>Bacteria</taxon>
        <taxon>Bacillati</taxon>
        <taxon>Bacillota</taxon>
        <taxon>Bacilli</taxon>
        <taxon>Bacillales</taxon>
        <taxon>Thermoactinomycetaceae</taxon>
        <taxon>Laceyella</taxon>
    </lineage>
</organism>
<name>A0AA45WPL0_9BACL</name>
<feature type="transmembrane region" description="Helical" evidence="1">
    <location>
        <begin position="12"/>
        <end position="31"/>
    </location>
</feature>
<reference evidence="4" key="1">
    <citation type="submission" date="2017-05" db="EMBL/GenBank/DDBJ databases">
        <authorList>
            <person name="Varghese N."/>
            <person name="Submissions S."/>
        </authorList>
    </citation>
    <scope>NUCLEOTIDE SEQUENCE</scope>
    <source>
        <strain evidence="4">DSM 45262</strain>
    </source>
</reference>
<gene>
    <name evidence="4" type="ORF">SAMN06265361_10438</name>
</gene>
<dbReference type="RefSeq" id="WP_102993437.1">
    <property type="nucleotide sequence ID" value="NZ_FXTU01000004.1"/>
</dbReference>
<accession>A0AA45WPL0</accession>
<keyword evidence="1" id="KW-0472">Membrane</keyword>
<dbReference type="InterPro" id="IPR050570">
    <property type="entry name" value="Cell_wall_metabolism_enzyme"/>
</dbReference>
<feature type="domain" description="M23ase beta-sheet core" evidence="2">
    <location>
        <begin position="232"/>
        <end position="334"/>
    </location>
</feature>
<evidence type="ECO:0000259" key="2">
    <source>
        <dbReference type="Pfam" id="PF01551"/>
    </source>
</evidence>
<dbReference type="Gene3D" id="2.70.70.10">
    <property type="entry name" value="Glucose Permease (Domain IIA)"/>
    <property type="match status" value="1"/>
</dbReference>
<proteinExistence type="predicted"/>
<dbReference type="InterPro" id="IPR016047">
    <property type="entry name" value="M23ase_b-sheet_dom"/>
</dbReference>
<dbReference type="SUPFAM" id="SSF51261">
    <property type="entry name" value="Duplicated hybrid motif"/>
    <property type="match status" value="1"/>
</dbReference>
<dbReference type="PANTHER" id="PTHR21666">
    <property type="entry name" value="PEPTIDASE-RELATED"/>
    <property type="match status" value="1"/>
</dbReference>
<dbReference type="CDD" id="cd12797">
    <property type="entry name" value="M23_peptidase"/>
    <property type="match status" value="1"/>
</dbReference>
<evidence type="ECO:0000313" key="4">
    <source>
        <dbReference type="EMBL" id="SMP22310.1"/>
    </source>
</evidence>
<dbReference type="Gene3D" id="1.10.530.10">
    <property type="match status" value="1"/>
</dbReference>
<dbReference type="EMBL" id="FXTU01000004">
    <property type="protein sequence ID" value="SMP22310.1"/>
    <property type="molecule type" value="Genomic_DNA"/>
</dbReference>
<dbReference type="Pfam" id="PF01551">
    <property type="entry name" value="Peptidase_M23"/>
    <property type="match status" value="1"/>
</dbReference>
<evidence type="ECO:0000256" key="1">
    <source>
        <dbReference type="SAM" id="Phobius"/>
    </source>
</evidence>
<dbReference type="Proteomes" id="UP001157946">
    <property type="component" value="Unassembled WGS sequence"/>
</dbReference>
<dbReference type="PANTHER" id="PTHR21666:SF270">
    <property type="entry name" value="MUREIN HYDROLASE ACTIVATOR ENVC"/>
    <property type="match status" value="1"/>
</dbReference>
<keyword evidence="5" id="KW-1185">Reference proteome</keyword>
<dbReference type="GO" id="GO:0004222">
    <property type="term" value="F:metalloendopeptidase activity"/>
    <property type="evidence" value="ECO:0007669"/>
    <property type="project" value="TreeGrafter"/>
</dbReference>
<evidence type="ECO:0000313" key="5">
    <source>
        <dbReference type="Proteomes" id="UP001157946"/>
    </source>
</evidence>
<keyword evidence="1" id="KW-1133">Transmembrane helix</keyword>
<protein>
    <submittedName>
        <fullName evidence="4">Mannosyl-glycoprotein endo-beta-N-acetylglucosaminidase</fullName>
    </submittedName>
</protein>
<dbReference type="InterPro" id="IPR002901">
    <property type="entry name" value="MGlyc_endo_b_GlcNAc-like_dom"/>
</dbReference>